<organism evidence="4 5">
    <name type="scientific">Exophiala mesophila</name>
    <name type="common">Black yeast-like fungus</name>
    <dbReference type="NCBI Taxonomy" id="212818"/>
    <lineage>
        <taxon>Eukaryota</taxon>
        <taxon>Fungi</taxon>
        <taxon>Dikarya</taxon>
        <taxon>Ascomycota</taxon>
        <taxon>Pezizomycotina</taxon>
        <taxon>Eurotiomycetes</taxon>
        <taxon>Chaetothyriomycetidae</taxon>
        <taxon>Chaetothyriales</taxon>
        <taxon>Herpotrichiellaceae</taxon>
        <taxon>Exophiala</taxon>
    </lineage>
</organism>
<dbReference type="PROSITE" id="PS50088">
    <property type="entry name" value="ANK_REPEAT"/>
    <property type="match status" value="4"/>
</dbReference>
<dbReference type="OrthoDB" id="4160849at2759"/>
<name>A0A438NK24_EXOME</name>
<dbReference type="VEuPathDB" id="FungiDB:PV10_01575"/>
<accession>A0A438NK24</accession>
<dbReference type="InterPro" id="IPR036770">
    <property type="entry name" value="Ankyrin_rpt-contain_sf"/>
</dbReference>
<dbReference type="Proteomes" id="UP000288859">
    <property type="component" value="Unassembled WGS sequence"/>
</dbReference>
<evidence type="ECO:0000259" key="3">
    <source>
        <dbReference type="Pfam" id="PF17107"/>
    </source>
</evidence>
<feature type="repeat" description="ANK" evidence="1">
    <location>
        <begin position="639"/>
        <end position="671"/>
    </location>
</feature>
<dbReference type="AlphaFoldDB" id="A0A438NK24"/>
<evidence type="ECO:0000256" key="1">
    <source>
        <dbReference type="PROSITE-ProRule" id="PRU00023"/>
    </source>
</evidence>
<evidence type="ECO:0000313" key="4">
    <source>
        <dbReference type="EMBL" id="RVX76086.1"/>
    </source>
</evidence>
<evidence type="ECO:0000256" key="2">
    <source>
        <dbReference type="SAM" id="MobiDB-lite"/>
    </source>
</evidence>
<dbReference type="InterPro" id="IPR002110">
    <property type="entry name" value="Ankyrin_rpt"/>
</dbReference>
<comment type="caution">
    <text evidence="4">The sequence shown here is derived from an EMBL/GenBank/DDBJ whole genome shotgun (WGS) entry which is preliminary data.</text>
</comment>
<dbReference type="PANTHER" id="PTHR24118:SF99">
    <property type="entry name" value="POTE ANKYRIN DOMAIN FAMILY MEMBER 3C-RELATED"/>
    <property type="match status" value="1"/>
</dbReference>
<dbReference type="PANTHER" id="PTHR24118">
    <property type="entry name" value="POTE ANKYRIN DOMAIN"/>
    <property type="match status" value="1"/>
</dbReference>
<proteinExistence type="predicted"/>
<keyword evidence="1" id="KW-0040">ANK repeat</keyword>
<reference evidence="4 5" key="1">
    <citation type="submission" date="2017-03" db="EMBL/GenBank/DDBJ databases">
        <title>Genomes of endolithic fungi from Antarctica.</title>
        <authorList>
            <person name="Coleine C."/>
            <person name="Masonjones S."/>
            <person name="Stajich J.E."/>
        </authorList>
    </citation>
    <scope>NUCLEOTIDE SEQUENCE [LARGE SCALE GENOMIC DNA]</scope>
    <source>
        <strain evidence="4 5">CCFEE 6314</strain>
    </source>
</reference>
<dbReference type="Pfam" id="PF12796">
    <property type="entry name" value="Ank_2"/>
    <property type="match status" value="1"/>
</dbReference>
<dbReference type="PROSITE" id="PS50297">
    <property type="entry name" value="ANK_REP_REGION"/>
    <property type="match status" value="3"/>
</dbReference>
<protein>
    <recommendedName>
        <fullName evidence="3">NACHT-NTPase and P-loop NTPases N-terminal domain-containing protein</fullName>
    </recommendedName>
</protein>
<feature type="region of interest" description="Disordered" evidence="2">
    <location>
        <begin position="233"/>
        <end position="263"/>
    </location>
</feature>
<dbReference type="EMBL" id="NAJM01000001">
    <property type="protein sequence ID" value="RVX76086.1"/>
    <property type="molecule type" value="Genomic_DNA"/>
</dbReference>
<evidence type="ECO:0000313" key="5">
    <source>
        <dbReference type="Proteomes" id="UP000288859"/>
    </source>
</evidence>
<sequence>MAEVVAIIGLVAAIAQFIEHGNKLIVRLNEFSTINNNNNNNDQPNVFSTLKVRLTAMISVIQRIQTQIQTRSYSIISEKEQEQMLPIIENTVAHIAQLLDMVDKIVPPSHDKGRVWQKYVRAWKSLATDKAVQRVSVRIQDNIQILSLFQTTSLVESSQKLLIDGYGNGGNGGMAQVAAGLSATTGTHSMAVVVAERQSYGTATGTAVETVVSISTNLEMETQVQTDTVEHQTFLDTNSGGGGGGSSSSNIDREPYTPNTIKATSTDKDIPICRSLCSCICHRPYLLSTPTMFSRIFGRLSIDMPGNGLPMVRCTERQCQRRRDISGNMTYQLPGWMLDRMVRISVKKTALNTHINLNTMRILPDSAEIFSVVSRGDLNRLRDMFATQQASIYDISSAGWTLVHTSFTLNRRDVTQFLIDQGADLTIGAANGSNVMERAWTQAQKSNGPPGQFVVSDSQILREIDLDEFVSQQQYNLVHKAVLGITKLDLGVLLDSSTADIDGVDSRHYTPLWWACVQGNLDAIKTLLDHGASHAVGSRINQLPLHIARNAAVVHLLHQGGAEIDAVDTSGRTALHCYCYRQVGSSDEIVRAILECGANVNARAYGQQTPLHYAVMFDNDALVDPLIEFGADIAATMRGGWTPLLAAIRYDQASCVAKLLDHGADLTCKDGLGQGLLHLAAQHAGVQCMNVLADAATVFMVDVGGDVKDDLDRTAQMYYDMREGRTENLDMAFRHLMAAWRRGEGSDNGDGKEDDDMRYEYDCDDEKHRSELQETVLVEAYIMPGSFIVNTTWS</sequence>
<dbReference type="SUPFAM" id="SSF48403">
    <property type="entry name" value="Ankyrin repeat"/>
    <property type="match status" value="2"/>
</dbReference>
<feature type="repeat" description="ANK" evidence="1">
    <location>
        <begin position="507"/>
        <end position="539"/>
    </location>
</feature>
<gene>
    <name evidence="4" type="ORF">B0A52_00443</name>
</gene>
<dbReference type="Gene3D" id="1.25.40.20">
    <property type="entry name" value="Ankyrin repeat-containing domain"/>
    <property type="match status" value="2"/>
</dbReference>
<dbReference type="Pfam" id="PF00023">
    <property type="entry name" value="Ank"/>
    <property type="match status" value="2"/>
</dbReference>
<feature type="repeat" description="ANK" evidence="1">
    <location>
        <begin position="606"/>
        <end position="638"/>
    </location>
</feature>
<dbReference type="Pfam" id="PF17107">
    <property type="entry name" value="SesA"/>
    <property type="match status" value="1"/>
</dbReference>
<dbReference type="InterPro" id="IPR031352">
    <property type="entry name" value="SesA"/>
</dbReference>
<feature type="domain" description="NACHT-NTPase and P-loop NTPases N-terminal" evidence="3">
    <location>
        <begin position="35"/>
        <end position="146"/>
    </location>
</feature>
<dbReference type="SMART" id="SM00248">
    <property type="entry name" value="ANK"/>
    <property type="match status" value="7"/>
</dbReference>
<feature type="repeat" description="ANK" evidence="1">
    <location>
        <begin position="570"/>
        <end position="605"/>
    </location>
</feature>